<keyword evidence="3" id="KW-0325">Glycoprotein</keyword>
<feature type="non-terminal residue" evidence="5">
    <location>
        <position position="1"/>
    </location>
</feature>
<dbReference type="EMBL" id="LMYN01000356">
    <property type="protein sequence ID" value="KRZ98302.1"/>
    <property type="molecule type" value="Genomic_DNA"/>
</dbReference>
<evidence type="ECO:0000313" key="6">
    <source>
        <dbReference type="Proteomes" id="UP000054251"/>
    </source>
</evidence>
<evidence type="ECO:0000256" key="3">
    <source>
        <dbReference type="ARBA" id="ARBA00023180"/>
    </source>
</evidence>
<dbReference type="SUPFAM" id="SSF49899">
    <property type="entry name" value="Concanavalin A-like lectins/glucanases"/>
    <property type="match status" value="1"/>
</dbReference>
<dbReference type="GO" id="GO:0005886">
    <property type="term" value="C:plasma membrane"/>
    <property type="evidence" value="ECO:0007669"/>
    <property type="project" value="TreeGrafter"/>
</dbReference>
<evidence type="ECO:0000256" key="1">
    <source>
        <dbReference type="ARBA" id="ARBA00004370"/>
    </source>
</evidence>
<dbReference type="OrthoDB" id="4095207at2759"/>
<keyword evidence="2" id="KW-0472">Membrane</keyword>
<dbReference type="PANTHER" id="PTHR31361">
    <property type="entry name" value="BETA-GLUCAN SYNTHESIS-ASSOCIATED PROTEIN KRE6-RELATED"/>
    <property type="match status" value="1"/>
</dbReference>
<dbReference type="GO" id="GO:0006078">
    <property type="term" value="P:(1-&gt;6)-beta-D-glucan biosynthetic process"/>
    <property type="evidence" value="ECO:0007669"/>
    <property type="project" value="TreeGrafter"/>
</dbReference>
<evidence type="ECO:0000256" key="4">
    <source>
        <dbReference type="ARBA" id="ARBA00023316"/>
    </source>
</evidence>
<protein>
    <submittedName>
        <fullName evidence="5">Uncharacterized protein</fullName>
    </submittedName>
</protein>
<dbReference type="InterPro" id="IPR013320">
    <property type="entry name" value="ConA-like_dom_sf"/>
</dbReference>
<dbReference type="GeneID" id="26842948"/>
<dbReference type="Gene3D" id="2.60.120.200">
    <property type="match status" value="1"/>
</dbReference>
<dbReference type="InterPro" id="IPR005629">
    <property type="entry name" value="Skn1/Kre6/Sbg1"/>
</dbReference>
<sequence length="134" mass="15558">VYGYEYLNDDDDGYLTWYVGMDPTLTVHAKSLGPNGNIGRRLLSKEPMSLVMNFGISNNWAYIDWNALHFPLTMRIDHVRIYQPEDAINLTCDPDDYPTYDYIEAHPKAYQDNNLTSWSETGYDWPKNSLVHNC</sequence>
<proteinExistence type="predicted"/>
<name>A0A0V1PQN7_9ASCO</name>
<comment type="subcellular location">
    <subcellularLocation>
        <location evidence="1">Membrane</location>
    </subcellularLocation>
</comment>
<dbReference type="AlphaFoldDB" id="A0A0V1PQN7"/>
<dbReference type="GO" id="GO:0015926">
    <property type="term" value="F:glucosidase activity"/>
    <property type="evidence" value="ECO:0007669"/>
    <property type="project" value="TreeGrafter"/>
</dbReference>
<evidence type="ECO:0000313" key="5">
    <source>
        <dbReference type="EMBL" id="KRZ98302.1"/>
    </source>
</evidence>
<dbReference type="Pfam" id="PF03935">
    <property type="entry name" value="SKN1_KRE6_Sbg1"/>
    <property type="match status" value="1"/>
</dbReference>
<dbReference type="Proteomes" id="UP000054251">
    <property type="component" value="Unassembled WGS sequence"/>
</dbReference>
<keyword evidence="4" id="KW-0961">Cell wall biogenesis/degradation</keyword>
<accession>A0A0V1PQN7</accession>
<reference evidence="5 6" key="1">
    <citation type="submission" date="2015-11" db="EMBL/GenBank/DDBJ databases">
        <title>The genome of Debaryomyces fabryi.</title>
        <authorList>
            <person name="Tafer H."/>
            <person name="Lopandic K."/>
        </authorList>
    </citation>
    <scope>NUCLEOTIDE SEQUENCE [LARGE SCALE GENOMIC DNA]</scope>
    <source>
        <strain evidence="5 6">CBS 789</strain>
    </source>
</reference>
<evidence type="ECO:0000256" key="2">
    <source>
        <dbReference type="ARBA" id="ARBA00023136"/>
    </source>
</evidence>
<keyword evidence="6" id="KW-1185">Reference proteome</keyword>
<dbReference type="PANTHER" id="PTHR31361:SF1">
    <property type="entry name" value="BETA-GLUCAN SYNTHESIS-ASSOCIATED PROTEIN KRE6-RELATED"/>
    <property type="match status" value="1"/>
</dbReference>
<comment type="caution">
    <text evidence="5">The sequence shown here is derived from an EMBL/GenBank/DDBJ whole genome shotgun (WGS) entry which is preliminary data.</text>
</comment>
<dbReference type="GO" id="GO:0005789">
    <property type="term" value="C:endoplasmic reticulum membrane"/>
    <property type="evidence" value="ECO:0007669"/>
    <property type="project" value="TreeGrafter"/>
</dbReference>
<gene>
    <name evidence="5" type="ORF">AC631_05939</name>
</gene>
<organism evidence="5 6">
    <name type="scientific">Debaryomyces fabryi</name>
    <dbReference type="NCBI Taxonomy" id="58627"/>
    <lineage>
        <taxon>Eukaryota</taxon>
        <taxon>Fungi</taxon>
        <taxon>Dikarya</taxon>
        <taxon>Ascomycota</taxon>
        <taxon>Saccharomycotina</taxon>
        <taxon>Pichiomycetes</taxon>
        <taxon>Debaryomycetaceae</taxon>
        <taxon>Debaryomyces</taxon>
    </lineage>
</organism>
<dbReference type="GO" id="GO:0031505">
    <property type="term" value="P:fungal-type cell wall organization"/>
    <property type="evidence" value="ECO:0007669"/>
    <property type="project" value="TreeGrafter"/>
</dbReference>
<dbReference type="RefSeq" id="XP_015464405.1">
    <property type="nucleotide sequence ID" value="XM_015614768.1"/>
</dbReference>